<dbReference type="Gene3D" id="2.40.170.20">
    <property type="entry name" value="TonB-dependent receptor, beta-barrel domain"/>
    <property type="match status" value="1"/>
</dbReference>
<dbReference type="Pfam" id="PF00593">
    <property type="entry name" value="TonB_dep_Rec_b-barrel"/>
    <property type="match status" value="1"/>
</dbReference>
<feature type="signal peptide" evidence="10">
    <location>
        <begin position="1"/>
        <end position="27"/>
    </location>
</feature>
<dbReference type="InterPro" id="IPR036942">
    <property type="entry name" value="Beta-barrel_TonB_sf"/>
</dbReference>
<gene>
    <name evidence="13" type="ORF">N478_12630</name>
</gene>
<evidence type="ECO:0000259" key="12">
    <source>
        <dbReference type="Pfam" id="PF07715"/>
    </source>
</evidence>
<dbReference type="PATRIC" id="fig|1365257.3.peg.931"/>
<evidence type="ECO:0008006" key="15">
    <source>
        <dbReference type="Google" id="ProtNLM"/>
    </source>
</evidence>
<dbReference type="InterPro" id="IPR012910">
    <property type="entry name" value="Plug_dom"/>
</dbReference>
<proteinExistence type="inferred from homology"/>
<reference evidence="13 14" key="1">
    <citation type="submission" date="2013-07" db="EMBL/GenBank/DDBJ databases">
        <title>Comparative Genomic and Metabolomic Analysis of Twelve Strains of Pseudoalteromonas luteoviolacea.</title>
        <authorList>
            <person name="Vynne N.G."/>
            <person name="Mansson M."/>
            <person name="Gram L."/>
        </authorList>
    </citation>
    <scope>NUCLEOTIDE SEQUENCE [LARGE SCALE GENOMIC DNA]</scope>
    <source>
        <strain evidence="13 14">S4060-1</strain>
    </source>
</reference>
<feature type="domain" description="TonB-dependent receptor plug" evidence="12">
    <location>
        <begin position="53"/>
        <end position="168"/>
    </location>
</feature>
<organism evidence="13 14">
    <name type="scientific">Pseudoalteromonas luteoviolacea S4060-1</name>
    <dbReference type="NCBI Taxonomy" id="1365257"/>
    <lineage>
        <taxon>Bacteria</taxon>
        <taxon>Pseudomonadati</taxon>
        <taxon>Pseudomonadota</taxon>
        <taxon>Gammaproteobacteria</taxon>
        <taxon>Alteromonadales</taxon>
        <taxon>Pseudoalteromonadaceae</taxon>
        <taxon>Pseudoalteromonas</taxon>
    </lineage>
</organism>
<keyword evidence="4 8" id="KW-0812">Transmembrane</keyword>
<dbReference type="PANTHER" id="PTHR47234:SF2">
    <property type="entry name" value="TONB-DEPENDENT RECEPTOR"/>
    <property type="match status" value="1"/>
</dbReference>
<dbReference type="Proteomes" id="UP000076661">
    <property type="component" value="Unassembled WGS sequence"/>
</dbReference>
<evidence type="ECO:0000313" key="14">
    <source>
        <dbReference type="Proteomes" id="UP000076661"/>
    </source>
</evidence>
<feature type="domain" description="TonB-dependent receptor-like beta-barrel" evidence="11">
    <location>
        <begin position="393"/>
        <end position="908"/>
    </location>
</feature>
<evidence type="ECO:0000256" key="5">
    <source>
        <dbReference type="ARBA" id="ARBA00023077"/>
    </source>
</evidence>
<evidence type="ECO:0000256" key="2">
    <source>
        <dbReference type="ARBA" id="ARBA00022448"/>
    </source>
</evidence>
<feature type="chain" id="PRO_5007830106" description="TonB-denpendent receptor" evidence="10">
    <location>
        <begin position="28"/>
        <end position="941"/>
    </location>
</feature>
<keyword evidence="2 8" id="KW-0813">Transport</keyword>
<evidence type="ECO:0000313" key="13">
    <source>
        <dbReference type="EMBL" id="KZN69022.1"/>
    </source>
</evidence>
<protein>
    <recommendedName>
        <fullName evidence="15">TonB-denpendent receptor</fullName>
    </recommendedName>
</protein>
<evidence type="ECO:0000256" key="1">
    <source>
        <dbReference type="ARBA" id="ARBA00004571"/>
    </source>
</evidence>
<name>A0A161Z017_9GAMM</name>
<evidence type="ECO:0000256" key="4">
    <source>
        <dbReference type="ARBA" id="ARBA00022692"/>
    </source>
</evidence>
<evidence type="ECO:0000256" key="6">
    <source>
        <dbReference type="ARBA" id="ARBA00023136"/>
    </source>
</evidence>
<evidence type="ECO:0000256" key="8">
    <source>
        <dbReference type="PROSITE-ProRule" id="PRU01360"/>
    </source>
</evidence>
<dbReference type="Gene3D" id="2.170.130.10">
    <property type="entry name" value="TonB-dependent receptor, plug domain"/>
    <property type="match status" value="1"/>
</dbReference>
<keyword evidence="7 8" id="KW-0998">Cell outer membrane</keyword>
<comment type="caution">
    <text evidence="13">The sequence shown here is derived from an EMBL/GenBank/DDBJ whole genome shotgun (WGS) entry which is preliminary data.</text>
</comment>
<dbReference type="InterPro" id="IPR037066">
    <property type="entry name" value="Plug_dom_sf"/>
</dbReference>
<dbReference type="Pfam" id="PF07715">
    <property type="entry name" value="Plug"/>
    <property type="match status" value="1"/>
</dbReference>
<dbReference type="PANTHER" id="PTHR47234">
    <property type="match status" value="1"/>
</dbReference>
<evidence type="ECO:0000256" key="7">
    <source>
        <dbReference type="ARBA" id="ARBA00023237"/>
    </source>
</evidence>
<dbReference type="RefSeq" id="WP_063380180.1">
    <property type="nucleotide sequence ID" value="NZ_AUXX01000006.1"/>
</dbReference>
<keyword evidence="10" id="KW-0732">Signal</keyword>
<dbReference type="InterPro" id="IPR000531">
    <property type="entry name" value="Beta-barrel_TonB"/>
</dbReference>
<dbReference type="SUPFAM" id="SSF56935">
    <property type="entry name" value="Porins"/>
    <property type="match status" value="1"/>
</dbReference>
<dbReference type="GO" id="GO:0009279">
    <property type="term" value="C:cell outer membrane"/>
    <property type="evidence" value="ECO:0007669"/>
    <property type="project" value="UniProtKB-SubCell"/>
</dbReference>
<dbReference type="InterPro" id="IPR039426">
    <property type="entry name" value="TonB-dep_rcpt-like"/>
</dbReference>
<comment type="subcellular location">
    <subcellularLocation>
        <location evidence="1 8">Cell outer membrane</location>
        <topology evidence="1 8">Multi-pass membrane protein</topology>
    </subcellularLocation>
</comment>
<evidence type="ECO:0000259" key="11">
    <source>
        <dbReference type="Pfam" id="PF00593"/>
    </source>
</evidence>
<sequence>MRNTFIRKTILGIAISSALGMSQHSFAQESGADDEKIEKISVTGSRILRQGMTTVAPVMVISSDELNVGGNLNVGDVLATLPQFAQGIESTDNAYNPANAGLSVPDLRGLGEIRTLVLINGRRPAQTVDSSGLLVTDVSNIPARLIERVEILTGGASSIYGSDAVAGVINVILKESYNDFTVDAQAGTSERGDAESQSLTLTYGKEIDGGNIMMSFDFFNQENLRVVDRKGARGQTSYIRNPDGDNPRNIILSNVGWSDYNITPDRPTFMIDKTYNYYQFQRQDDGQLGEGYLAILDSELHSYYKQSHDLNPNLYSSAGPTEPIQPYQRHSAYVTGNYELPSDIYMTGSVSYSKVSATTQLDPEFIFSNKGWVDITDAPFTVPQQVIDTVKQADTGSNWIAIPYTFNDFGNRTTDTEREYFGASLSFEGELENGWVWDAYVASGQTTSQATSLNRINSERYDGGYTLIGECEPNCPEFNPFMPLSKEVVDYLRLDPFTDERVISQHTFSANITGDILDLPAGYLSFATGVEIRKEGMEVNLSETTLLGLNRNKKSQNNDVDRTVKEAYVELVVPVLSDAPAVKQLEIETAYRKANYTYAGTTDSWKLGINWAVTDDLRLRAVKSKAVRAPQLTELLSPSSITFIRGDDPCDATEIDTISTDKQATRKANCQALGLPADFNAATNVTTGVDVTVSGNAQLEVETAYTKTVGLVFTPSFVEDLSLTVDYFDIDLNDGIARFGAFDTAEMCVDSATINNGFCAQVTRAADGNITNINDTWVNANLLSRRGVDVGVYYPWKLGDYGNLQLSAYATRIINSTFVDSPLEGETVFEYAGSSGTPEWKGSFVAKYSLNDLSVRWKTNYVHSVLYRRDVTAQDYEQHVLPTSVLHHLRVGYYLNDDFEVYFNVNNVMDKDWLGHPGTSSGGSTYPITGRSFSLGLSYTL</sequence>
<accession>A0A161Z017</accession>
<keyword evidence="3 8" id="KW-1134">Transmembrane beta strand</keyword>
<dbReference type="AlphaFoldDB" id="A0A161Z017"/>
<comment type="similarity">
    <text evidence="8 9">Belongs to the TonB-dependent receptor family.</text>
</comment>
<evidence type="ECO:0000256" key="10">
    <source>
        <dbReference type="SAM" id="SignalP"/>
    </source>
</evidence>
<evidence type="ECO:0000256" key="9">
    <source>
        <dbReference type="RuleBase" id="RU003357"/>
    </source>
</evidence>
<dbReference type="EMBL" id="AUXX01000006">
    <property type="protein sequence ID" value="KZN69022.1"/>
    <property type="molecule type" value="Genomic_DNA"/>
</dbReference>
<dbReference type="PROSITE" id="PS52016">
    <property type="entry name" value="TONB_DEPENDENT_REC_3"/>
    <property type="match status" value="1"/>
</dbReference>
<keyword evidence="6 8" id="KW-0472">Membrane</keyword>
<evidence type="ECO:0000256" key="3">
    <source>
        <dbReference type="ARBA" id="ARBA00022452"/>
    </source>
</evidence>
<keyword evidence="5 9" id="KW-0798">TonB box</keyword>